<dbReference type="PROSITE" id="PS51032">
    <property type="entry name" value="AP2_ERF"/>
    <property type="match status" value="1"/>
</dbReference>
<dbReference type="PRINTS" id="PR00367">
    <property type="entry name" value="ETHRSPELEMNT"/>
</dbReference>
<feature type="region of interest" description="Disordered" evidence="9">
    <location>
        <begin position="120"/>
        <end position="157"/>
    </location>
</feature>
<feature type="region of interest" description="Disordered" evidence="9">
    <location>
        <begin position="37"/>
        <end position="56"/>
    </location>
</feature>
<keyword evidence="4" id="KW-0238">DNA-binding</keyword>
<gene>
    <name evidence="11" type="ORF">Tsubulata_034626</name>
</gene>
<dbReference type="InterPro" id="IPR016177">
    <property type="entry name" value="DNA-bd_dom_sf"/>
</dbReference>
<dbReference type="InterPro" id="IPR001471">
    <property type="entry name" value="AP2/ERF_dom"/>
</dbReference>
<keyword evidence="6" id="KW-0804">Transcription</keyword>
<reference evidence="11" key="2">
    <citation type="journal article" date="2023" name="Plants (Basel)">
        <title>Annotation of the Turnera subulata (Passifloraceae) Draft Genome Reveals the S-Locus Evolved after the Divergence of Turneroideae from Passifloroideae in a Stepwise Manner.</title>
        <authorList>
            <person name="Henning P.M."/>
            <person name="Roalson E.H."/>
            <person name="Mir W."/>
            <person name="McCubbin A.G."/>
            <person name="Shore J.S."/>
        </authorList>
    </citation>
    <scope>NUCLEOTIDE SEQUENCE</scope>
    <source>
        <strain evidence="11">F60SS</strain>
    </source>
</reference>
<evidence type="ECO:0000256" key="8">
    <source>
        <dbReference type="ARBA" id="ARBA00024343"/>
    </source>
</evidence>
<evidence type="ECO:0000256" key="4">
    <source>
        <dbReference type="ARBA" id="ARBA00023125"/>
    </source>
</evidence>
<dbReference type="FunFam" id="3.30.730.10:FF:000001">
    <property type="entry name" value="Ethylene-responsive transcription factor 2"/>
    <property type="match status" value="1"/>
</dbReference>
<evidence type="ECO:0000259" key="10">
    <source>
        <dbReference type="PROSITE" id="PS51032"/>
    </source>
</evidence>
<evidence type="ECO:0000313" key="11">
    <source>
        <dbReference type="EMBL" id="KAJ4846321.1"/>
    </source>
</evidence>
<feature type="compositionally biased region" description="Polar residues" evidence="9">
    <location>
        <begin position="120"/>
        <end position="153"/>
    </location>
</feature>
<evidence type="ECO:0000256" key="6">
    <source>
        <dbReference type="ARBA" id="ARBA00023163"/>
    </source>
</evidence>
<dbReference type="GO" id="GO:0003700">
    <property type="term" value="F:DNA-binding transcription factor activity"/>
    <property type="evidence" value="ECO:0007669"/>
    <property type="project" value="InterPro"/>
</dbReference>
<feature type="domain" description="AP2/ERF" evidence="10">
    <location>
        <begin position="57"/>
        <end position="114"/>
    </location>
</feature>
<sequence length="317" mass="34146">MGESSSRKRKRDGGVSVAETLKKWKCMDKKPVVKLAAKGSKKGCMKGKGGPENLGSGYRGVRQRTWGKWVAEIREPNRGPRLWLGTFPTSHEAALAYDEAARAMYGPYARLNFPNTHDASACNNLPTTSIPDPPETTTSAPDPPETTTTSSCLASPGQEVESELPAFLLAFAKEQGLFKAHDDFTCLSTEPEEPTCSSAVEDDFFTTLFEGCSPPGLHHNSEASDTGTSNPPAAGGGDVEEDFDWNTLLLQTYTAEEMASVNELLATSNKAAPAPAGRDGDSNELPVDVEEDFDWNTLLLQTYSAEEMASVDELLAT</sequence>
<keyword evidence="3" id="KW-0346">Stress response</keyword>
<dbReference type="OrthoDB" id="550883at2759"/>
<comment type="similarity">
    <text evidence="8">Belongs to the AP2/ERF transcription factor family. ERF subfamily.</text>
</comment>
<accession>A0A9Q0GDB4</accession>
<dbReference type="AlphaFoldDB" id="A0A9Q0GDB4"/>
<dbReference type="InterPro" id="IPR036955">
    <property type="entry name" value="AP2/ERF_dom_sf"/>
</dbReference>
<organism evidence="11 12">
    <name type="scientific">Turnera subulata</name>
    <dbReference type="NCBI Taxonomy" id="218843"/>
    <lineage>
        <taxon>Eukaryota</taxon>
        <taxon>Viridiplantae</taxon>
        <taxon>Streptophyta</taxon>
        <taxon>Embryophyta</taxon>
        <taxon>Tracheophyta</taxon>
        <taxon>Spermatophyta</taxon>
        <taxon>Magnoliopsida</taxon>
        <taxon>eudicotyledons</taxon>
        <taxon>Gunneridae</taxon>
        <taxon>Pentapetalae</taxon>
        <taxon>rosids</taxon>
        <taxon>fabids</taxon>
        <taxon>Malpighiales</taxon>
        <taxon>Passifloraceae</taxon>
        <taxon>Turnera</taxon>
    </lineage>
</organism>
<keyword evidence="12" id="KW-1185">Reference proteome</keyword>
<reference evidence="11" key="1">
    <citation type="submission" date="2022-02" db="EMBL/GenBank/DDBJ databases">
        <authorList>
            <person name="Henning P.M."/>
            <person name="McCubbin A.G."/>
            <person name="Shore J.S."/>
        </authorList>
    </citation>
    <scope>NUCLEOTIDE SEQUENCE</scope>
    <source>
        <strain evidence="11">F60SS</strain>
        <tissue evidence="11">Leaves</tissue>
    </source>
</reference>
<keyword evidence="7" id="KW-0539">Nucleus</keyword>
<evidence type="ECO:0000256" key="3">
    <source>
        <dbReference type="ARBA" id="ARBA00023016"/>
    </source>
</evidence>
<comment type="caution">
    <text evidence="11">The sequence shown here is derived from an EMBL/GenBank/DDBJ whole genome shotgun (WGS) entry which is preliminary data.</text>
</comment>
<dbReference type="GO" id="GO:0005634">
    <property type="term" value="C:nucleus"/>
    <property type="evidence" value="ECO:0007669"/>
    <property type="project" value="UniProtKB-SubCell"/>
</dbReference>
<protein>
    <recommendedName>
        <fullName evidence="10">AP2/ERF domain-containing protein</fullName>
    </recommendedName>
</protein>
<evidence type="ECO:0000256" key="2">
    <source>
        <dbReference type="ARBA" id="ARBA00023015"/>
    </source>
</evidence>
<dbReference type="SMART" id="SM00380">
    <property type="entry name" value="AP2"/>
    <property type="match status" value="1"/>
</dbReference>
<dbReference type="SUPFAM" id="SSF54171">
    <property type="entry name" value="DNA-binding domain"/>
    <property type="match status" value="1"/>
</dbReference>
<dbReference type="EMBL" id="JAKUCV010001447">
    <property type="protein sequence ID" value="KAJ4846321.1"/>
    <property type="molecule type" value="Genomic_DNA"/>
</dbReference>
<name>A0A9Q0GDB4_9ROSI</name>
<evidence type="ECO:0000313" key="12">
    <source>
        <dbReference type="Proteomes" id="UP001141552"/>
    </source>
</evidence>
<keyword evidence="5" id="KW-0010">Activator</keyword>
<evidence type="ECO:0000256" key="9">
    <source>
        <dbReference type="SAM" id="MobiDB-lite"/>
    </source>
</evidence>
<dbReference type="Gene3D" id="3.30.730.10">
    <property type="entry name" value="AP2/ERF domain"/>
    <property type="match status" value="1"/>
</dbReference>
<dbReference type="GO" id="GO:0006950">
    <property type="term" value="P:response to stress"/>
    <property type="evidence" value="ECO:0007669"/>
    <property type="project" value="TreeGrafter"/>
</dbReference>
<dbReference type="Pfam" id="PF00847">
    <property type="entry name" value="AP2"/>
    <property type="match status" value="1"/>
</dbReference>
<dbReference type="PANTHER" id="PTHR31241">
    <property type="entry name" value="DEHYDRATION-RESPONSIVE ELEMENT-BINDING PROTEIN 2C"/>
    <property type="match status" value="1"/>
</dbReference>
<comment type="subcellular location">
    <subcellularLocation>
        <location evidence="1">Nucleus</location>
    </subcellularLocation>
</comment>
<dbReference type="GO" id="GO:0000976">
    <property type="term" value="F:transcription cis-regulatory region binding"/>
    <property type="evidence" value="ECO:0007669"/>
    <property type="project" value="TreeGrafter"/>
</dbReference>
<dbReference type="Proteomes" id="UP001141552">
    <property type="component" value="Unassembled WGS sequence"/>
</dbReference>
<dbReference type="PANTHER" id="PTHR31241:SF62">
    <property type="entry name" value="DEHYDRATION-RESPONSIVE ELEMENT-BINDING PROTEIN 2D"/>
    <property type="match status" value="1"/>
</dbReference>
<evidence type="ECO:0000256" key="1">
    <source>
        <dbReference type="ARBA" id="ARBA00004123"/>
    </source>
</evidence>
<evidence type="ECO:0000256" key="5">
    <source>
        <dbReference type="ARBA" id="ARBA00023159"/>
    </source>
</evidence>
<proteinExistence type="inferred from homology"/>
<dbReference type="CDD" id="cd00018">
    <property type="entry name" value="AP2"/>
    <property type="match status" value="1"/>
</dbReference>
<evidence type="ECO:0000256" key="7">
    <source>
        <dbReference type="ARBA" id="ARBA00023242"/>
    </source>
</evidence>
<feature type="region of interest" description="Disordered" evidence="9">
    <location>
        <begin position="216"/>
        <end position="240"/>
    </location>
</feature>
<dbReference type="GO" id="GO:0045893">
    <property type="term" value="P:positive regulation of DNA-templated transcription"/>
    <property type="evidence" value="ECO:0007669"/>
    <property type="project" value="TreeGrafter"/>
</dbReference>
<keyword evidence="2" id="KW-0805">Transcription regulation</keyword>